<gene>
    <name evidence="1" type="ORF">Ari01nite_51120</name>
</gene>
<keyword evidence="2" id="KW-1185">Reference proteome</keyword>
<organism evidence="1 2">
    <name type="scientific">Paractinoplanes rishiriensis</name>
    <dbReference type="NCBI Taxonomy" id="1050105"/>
    <lineage>
        <taxon>Bacteria</taxon>
        <taxon>Bacillati</taxon>
        <taxon>Actinomycetota</taxon>
        <taxon>Actinomycetes</taxon>
        <taxon>Micromonosporales</taxon>
        <taxon>Micromonosporaceae</taxon>
        <taxon>Paractinoplanes</taxon>
    </lineage>
</organism>
<sequence length="477" mass="49783">MSEVRAGGAGAVAVGGNVRGPITTNVFYQGEARFTVEMPPAGPPDGTADLAGQPSKLLNARRQTVAFTGRGRELGDLAAWREQGPRRAARLIYAPGGRGKTRLAAQAAAIAAGEGWTVGWARHRTDTPLGGPPLATDDGAPLLIVVDYAERWPMSDLRALLAGQVPHPGRLRVLLLARSMGWWAAADAVCENLGILTGAPKYLDLRAEDRAEHFTAAARRFRDIYRLEAGIALPRGLDDRAYGSVLTVHMAALAAVDAYARGQAPPPDPADLSRYLLHREHLYWETPDGTDARAVFLAAVTGAVDRATGIDLLARTGLPAVTGTSAQRILDAHARCYPATTAGTVLEPLHPDRLAEDFIGLTAGADPWCADALTGPVFARTGGRVPAYAGRGLIVLSAAAAKWTEVAHALRTLLRADPALAVDAGGAALMAITPFADAAIAAAISRHLTGRGLDLEPAAAVLSCGILQVAAGRSPLG</sequence>
<reference evidence="1" key="1">
    <citation type="submission" date="2021-01" db="EMBL/GenBank/DDBJ databases">
        <title>Whole genome shotgun sequence of Actinoplanes rishiriensis NBRC 108556.</title>
        <authorList>
            <person name="Komaki H."/>
            <person name="Tamura T."/>
        </authorList>
    </citation>
    <scope>NUCLEOTIDE SEQUENCE</scope>
    <source>
        <strain evidence="1">NBRC 108556</strain>
    </source>
</reference>
<dbReference type="AlphaFoldDB" id="A0A919K2G2"/>
<dbReference type="EMBL" id="BOMV01000057">
    <property type="protein sequence ID" value="GIE97647.1"/>
    <property type="molecule type" value="Genomic_DNA"/>
</dbReference>
<name>A0A919K2G2_9ACTN</name>
<comment type="caution">
    <text evidence="1">The sequence shown here is derived from an EMBL/GenBank/DDBJ whole genome shotgun (WGS) entry which is preliminary data.</text>
</comment>
<accession>A0A919K2G2</accession>
<dbReference type="RefSeq" id="WP_203784689.1">
    <property type="nucleotide sequence ID" value="NZ_BOMV01000057.1"/>
</dbReference>
<evidence type="ECO:0000313" key="2">
    <source>
        <dbReference type="Proteomes" id="UP000636960"/>
    </source>
</evidence>
<protein>
    <submittedName>
        <fullName evidence="1">Uncharacterized protein</fullName>
    </submittedName>
</protein>
<dbReference type="Proteomes" id="UP000636960">
    <property type="component" value="Unassembled WGS sequence"/>
</dbReference>
<evidence type="ECO:0000313" key="1">
    <source>
        <dbReference type="EMBL" id="GIE97647.1"/>
    </source>
</evidence>
<proteinExistence type="predicted"/>